<feature type="non-terminal residue" evidence="1">
    <location>
        <position position="1"/>
    </location>
</feature>
<dbReference type="PROSITE" id="PS51996">
    <property type="entry name" value="TR_MART"/>
    <property type="match status" value="1"/>
</dbReference>
<name>A0A815T3E5_9BILA</name>
<evidence type="ECO:0000313" key="2">
    <source>
        <dbReference type="Proteomes" id="UP000663860"/>
    </source>
</evidence>
<dbReference type="AlphaFoldDB" id="A0A815T3E5"/>
<dbReference type="EMBL" id="CAJNOE010003268">
    <property type="protein sequence ID" value="CAF1501094.1"/>
    <property type="molecule type" value="Genomic_DNA"/>
</dbReference>
<accession>A0A815T3E5</accession>
<dbReference type="SUPFAM" id="SSF56399">
    <property type="entry name" value="ADP-ribosylation"/>
    <property type="match status" value="1"/>
</dbReference>
<evidence type="ECO:0008006" key="3">
    <source>
        <dbReference type="Google" id="ProtNLM"/>
    </source>
</evidence>
<evidence type="ECO:0000313" key="1">
    <source>
        <dbReference type="EMBL" id="CAF1501094.1"/>
    </source>
</evidence>
<gene>
    <name evidence="1" type="ORF">IZO911_LOCUS45008</name>
</gene>
<protein>
    <recommendedName>
        <fullName evidence="3">NAD(+)--protein-arginine ADP-ribosyltransferase</fullName>
    </recommendedName>
</protein>
<proteinExistence type="predicted"/>
<sequence>KAQNERRYIIALLYHHPILDQLAFIGNAYRVVKINSDDLAKYQVDCSLMTKSFLSTSIDEKIAAWFLCQQEVTSMQNNNHEERVKVDGTIIKSWIMCKYIIKHHRTALHIENISQYTSEGEILIMPYTVFKINKIKKVKPSYLPDGQLITEIQLEESH</sequence>
<dbReference type="Proteomes" id="UP000663860">
    <property type="component" value="Unassembled WGS sequence"/>
</dbReference>
<reference evidence="1" key="1">
    <citation type="submission" date="2021-02" db="EMBL/GenBank/DDBJ databases">
        <authorList>
            <person name="Nowell W R."/>
        </authorList>
    </citation>
    <scope>NUCLEOTIDE SEQUENCE</scope>
</reference>
<dbReference type="Gene3D" id="3.90.176.10">
    <property type="entry name" value="Toxin ADP-ribosyltransferase, Chain A, domain 1"/>
    <property type="match status" value="1"/>
</dbReference>
<organism evidence="1 2">
    <name type="scientific">Adineta steineri</name>
    <dbReference type="NCBI Taxonomy" id="433720"/>
    <lineage>
        <taxon>Eukaryota</taxon>
        <taxon>Metazoa</taxon>
        <taxon>Spiralia</taxon>
        <taxon>Gnathifera</taxon>
        <taxon>Rotifera</taxon>
        <taxon>Eurotatoria</taxon>
        <taxon>Bdelloidea</taxon>
        <taxon>Adinetida</taxon>
        <taxon>Adinetidae</taxon>
        <taxon>Adineta</taxon>
    </lineage>
</organism>
<comment type="caution">
    <text evidence="1">The sequence shown here is derived from an EMBL/GenBank/DDBJ whole genome shotgun (WGS) entry which is preliminary data.</text>
</comment>